<comment type="caution">
    <text evidence="1">The sequence shown here is derived from an EMBL/GenBank/DDBJ whole genome shotgun (WGS) entry which is preliminary data.</text>
</comment>
<dbReference type="AlphaFoldDB" id="A0AAW6RAD2"/>
<proteinExistence type="predicted"/>
<accession>A0AAW6RAD2</accession>
<name>A0AAW6RAD2_GORRU</name>
<dbReference type="RefSeq" id="WP_005196889.1">
    <property type="nucleotide sequence ID" value="NZ_CP022580.1"/>
</dbReference>
<gene>
    <name evidence="1" type="ORF">QBL07_16420</name>
</gene>
<sequence length="441" mass="49403">MTTTDTGVEAPFDPTPFLQAFKAEVPQGVEGNRQMRERLTVPFLDTTADDVRLESLDDAQINSWLDYAAWNLWDFILGRASEGESGLIPRQEYETVSFVQQWNNYPRFIRMLTDEVGVDGLLDLAKTSSREIGTKINVTRNWAASVCPILGRGIGIELEQDTVNSRREDLETIIQFGRRLQHGTWGEGPGFVSAREYQVPVLAPDVLQTLVDQVKPLDDPAELEAFRQFNARTELFGFMLHYDCRAGMADTGPYPLPGNKFAIVRDHFLNETAYPWSGVAEGLPYCVTEVMVFSADKVKATITEIQTTFSEPSNYLEYLEGAVVFARDTMTTPMGELRVLDAHEMAEISQKCQKGTMSMYRTLSKKSTEEKIRDGVMVYTREFLLPHAARAGIWDKFVAEGFDTMHPNAEAAWPVLTSARAAEILTPVLLFGNGFPHVSSA</sequence>
<protein>
    <submittedName>
        <fullName evidence="1">Uncharacterized protein</fullName>
    </submittedName>
</protein>
<dbReference type="EMBL" id="JARUXG010000010">
    <property type="protein sequence ID" value="MDG6782414.1"/>
    <property type="molecule type" value="Genomic_DNA"/>
</dbReference>
<organism evidence="1">
    <name type="scientific">Gordonia rubripertincta</name>
    <name type="common">Rhodococcus corallinus</name>
    <dbReference type="NCBI Taxonomy" id="36822"/>
    <lineage>
        <taxon>Bacteria</taxon>
        <taxon>Bacillati</taxon>
        <taxon>Actinomycetota</taxon>
        <taxon>Actinomycetes</taxon>
        <taxon>Mycobacteriales</taxon>
        <taxon>Gordoniaceae</taxon>
        <taxon>Gordonia</taxon>
    </lineage>
</organism>
<evidence type="ECO:0000313" key="1">
    <source>
        <dbReference type="EMBL" id="MDG6782414.1"/>
    </source>
</evidence>
<dbReference type="KEGG" id="gru:GCWB2_06225"/>
<reference evidence="1" key="1">
    <citation type="submission" date="2023-04" db="EMBL/GenBank/DDBJ databases">
        <title>Characterization and analysis of the complete genome of Gordonia rubripertincta 112, the degrader of aromatic and aliphatic compounds.</title>
        <authorList>
            <person name="Frantsuzova E."/>
            <person name="Bogun A."/>
            <person name="Delegan Y."/>
        </authorList>
    </citation>
    <scope>NUCLEOTIDE SEQUENCE</scope>
    <source>
        <strain evidence="1">112</strain>
    </source>
</reference>